<evidence type="ECO:0000256" key="7">
    <source>
        <dbReference type="ARBA" id="ARBA00022884"/>
    </source>
</evidence>
<dbReference type="InterPro" id="IPR015797">
    <property type="entry name" value="NUDIX_hydrolase-like_dom_sf"/>
</dbReference>
<dbReference type="RefSeq" id="XP_064672582.1">
    <property type="nucleotide sequence ID" value="XM_064813470.1"/>
</dbReference>
<dbReference type="Pfam" id="PF05026">
    <property type="entry name" value="DCP2"/>
    <property type="match status" value="1"/>
</dbReference>
<dbReference type="AlphaFoldDB" id="A0AAN6YV84"/>
<keyword evidence="8" id="KW-0464">Manganese</keyword>
<reference evidence="11" key="1">
    <citation type="journal article" date="2023" name="Mol. Phylogenet. Evol.">
        <title>Genome-scale phylogeny and comparative genomics of the fungal order Sordariales.</title>
        <authorList>
            <person name="Hensen N."/>
            <person name="Bonometti L."/>
            <person name="Westerberg I."/>
            <person name="Brannstrom I.O."/>
            <person name="Guillou S."/>
            <person name="Cros-Aarteil S."/>
            <person name="Calhoun S."/>
            <person name="Haridas S."/>
            <person name="Kuo A."/>
            <person name="Mondo S."/>
            <person name="Pangilinan J."/>
            <person name="Riley R."/>
            <person name="LaButti K."/>
            <person name="Andreopoulos B."/>
            <person name="Lipzen A."/>
            <person name="Chen C."/>
            <person name="Yan M."/>
            <person name="Daum C."/>
            <person name="Ng V."/>
            <person name="Clum A."/>
            <person name="Steindorff A."/>
            <person name="Ohm R.A."/>
            <person name="Martin F."/>
            <person name="Silar P."/>
            <person name="Natvig D.O."/>
            <person name="Lalanne C."/>
            <person name="Gautier V."/>
            <person name="Ament-Velasquez S.L."/>
            <person name="Kruys A."/>
            <person name="Hutchinson M.I."/>
            <person name="Powell A.J."/>
            <person name="Barry K."/>
            <person name="Miller A.N."/>
            <person name="Grigoriev I.V."/>
            <person name="Debuchy R."/>
            <person name="Gladieux P."/>
            <person name="Hiltunen Thoren M."/>
            <person name="Johannesson H."/>
        </authorList>
    </citation>
    <scope>NUCLEOTIDE SEQUENCE</scope>
    <source>
        <strain evidence="11">CBS 508.74</strain>
    </source>
</reference>
<reference evidence="11" key="2">
    <citation type="submission" date="2023-05" db="EMBL/GenBank/DDBJ databases">
        <authorList>
            <consortium name="Lawrence Berkeley National Laboratory"/>
            <person name="Steindorff A."/>
            <person name="Hensen N."/>
            <person name="Bonometti L."/>
            <person name="Westerberg I."/>
            <person name="Brannstrom I.O."/>
            <person name="Guillou S."/>
            <person name="Cros-Aarteil S."/>
            <person name="Calhoun S."/>
            <person name="Haridas S."/>
            <person name="Kuo A."/>
            <person name="Mondo S."/>
            <person name="Pangilinan J."/>
            <person name="Riley R."/>
            <person name="Labutti K."/>
            <person name="Andreopoulos B."/>
            <person name="Lipzen A."/>
            <person name="Chen C."/>
            <person name="Yanf M."/>
            <person name="Daum C."/>
            <person name="Ng V."/>
            <person name="Clum A."/>
            <person name="Ohm R."/>
            <person name="Martin F."/>
            <person name="Silar P."/>
            <person name="Natvig D."/>
            <person name="Lalanne C."/>
            <person name="Gautier V."/>
            <person name="Ament-Velasquez S.L."/>
            <person name="Kruys A."/>
            <person name="Hutchinson M.I."/>
            <person name="Powell A.J."/>
            <person name="Barry K."/>
            <person name="Miller A.N."/>
            <person name="Grigoriev I.V."/>
            <person name="Debuchy R."/>
            <person name="Gladieux P."/>
            <person name="Thoren M.H."/>
            <person name="Johannesson H."/>
        </authorList>
    </citation>
    <scope>NUCLEOTIDE SEQUENCE</scope>
    <source>
        <strain evidence="11">CBS 508.74</strain>
    </source>
</reference>
<evidence type="ECO:0000256" key="6">
    <source>
        <dbReference type="ARBA" id="ARBA00022801"/>
    </source>
</evidence>
<dbReference type="PROSITE" id="PS51462">
    <property type="entry name" value="NUDIX"/>
    <property type="match status" value="1"/>
</dbReference>
<name>A0AAN6YV84_9PEZI</name>
<dbReference type="SUPFAM" id="SSF55811">
    <property type="entry name" value="Nudix"/>
    <property type="match status" value="1"/>
</dbReference>
<keyword evidence="5" id="KW-0479">Metal-binding</keyword>
<feature type="compositionally biased region" description="Polar residues" evidence="9">
    <location>
        <begin position="526"/>
        <end position="538"/>
    </location>
</feature>
<dbReference type="InterPro" id="IPR044099">
    <property type="entry name" value="Dcp2_NUDIX"/>
</dbReference>
<feature type="compositionally biased region" description="Basic and acidic residues" evidence="9">
    <location>
        <begin position="339"/>
        <end position="348"/>
    </location>
</feature>
<evidence type="ECO:0000256" key="8">
    <source>
        <dbReference type="ARBA" id="ARBA00023211"/>
    </source>
</evidence>
<feature type="domain" description="Nudix hydrolase" evidence="10">
    <location>
        <begin position="95"/>
        <end position="230"/>
    </location>
</feature>
<evidence type="ECO:0000313" key="11">
    <source>
        <dbReference type="EMBL" id="KAK4115012.1"/>
    </source>
</evidence>
<dbReference type="SUPFAM" id="SSF140586">
    <property type="entry name" value="Dcp2 domain-like"/>
    <property type="match status" value="1"/>
</dbReference>
<feature type="compositionally biased region" description="Basic residues" evidence="9">
    <location>
        <begin position="366"/>
        <end position="377"/>
    </location>
</feature>
<feature type="region of interest" description="Disordered" evidence="9">
    <location>
        <begin position="510"/>
        <end position="539"/>
    </location>
</feature>
<sequence>MAEHKMTLEDWLDDLCVRFIINLPREDLSSVARICFQVEEAQWFYEDFIRPLDPTLPSMSLRSFCLRIFQHCPLLAPFSKENHMRAFEEFLQYKTRVPVRGAILLNEAMDSTVLVKGWKKGASWSFPRGKINKDEDDLDCAIREVYEETGFDIKEAGLVPKDDEVKYIQISMREQQIRLYVFRNIPMDTVFQPRTRKEISKIQWYKLSELPAFRKGRNSHDDAASASNASKFYMVAPFLVPLKKWVLQQKKKDAARAANSSHLPVQLLTEEPLTEDDIGAQTEPVAAPSNDIETLEGATQELQRLLKIQPPPQGLQTSASTSSNADKGEALMALLQKRAEPTPSERPDQPTLFDLTYTSAPEPPSSRHHHPAHRHRVPSYQQPPSFAHPPSTTHPGSPKYVNQARAPAQVPIQVPGLNPFMNPVQEPRKEPVLVHPRPLPPQVQQSLLTRGMLPTPDVADAASQSGLQAQQGGVNLFTNRRQDVYGTQQPVSKPPPLTDHAMSLLNAFKNGAHSENKPSGGHTGLESASGQANTQQHHAASWANLPATQPSNPAAQYLPYHMANLAQPRTSPRAMQPQDVLGAISKPSQLPDSHRSALLDIFKRSGPKSPLSNEITMKAANLQEGNGFARLDQPGSPVHKASSAAEAIASAGEVNGAPVRANAVSLPYRAVQILSRPKQPEASEGHDLTGAQTQMHHLQQRFSPMGSARHGGRNLGRHGLPSPRDRSFLQQADQGAQRSPQINYAGQAAAQAAGFPYTQSLPQSPTGSQAVPPLYQQQPQQPMAILRRRQDSNPEQRQKLLSLFGKEVAASPTGFGGNEDKGKARDTTAAAFVVDSAQSSNSPRSRVASITSLGRGGENIVSSSSPTASRRGSQTPISPADRSFLLSYLESVSNSAR</sequence>
<feature type="compositionally biased region" description="Polar residues" evidence="9">
    <location>
        <begin position="380"/>
        <end position="395"/>
    </location>
</feature>
<feature type="region of interest" description="Disordered" evidence="9">
    <location>
        <begin position="835"/>
        <end position="880"/>
    </location>
</feature>
<organism evidence="11 12">
    <name type="scientific">Canariomyces notabilis</name>
    <dbReference type="NCBI Taxonomy" id="2074819"/>
    <lineage>
        <taxon>Eukaryota</taxon>
        <taxon>Fungi</taxon>
        <taxon>Dikarya</taxon>
        <taxon>Ascomycota</taxon>
        <taxon>Pezizomycotina</taxon>
        <taxon>Sordariomycetes</taxon>
        <taxon>Sordariomycetidae</taxon>
        <taxon>Sordariales</taxon>
        <taxon>Chaetomiaceae</taxon>
        <taxon>Canariomyces</taxon>
    </lineage>
</organism>
<gene>
    <name evidence="11" type="ORF">N656DRAFT_766298</name>
</gene>
<dbReference type="InterPro" id="IPR036189">
    <property type="entry name" value="DCP2_BoxA_sf"/>
</dbReference>
<evidence type="ECO:0000256" key="9">
    <source>
        <dbReference type="SAM" id="MobiDB-lite"/>
    </source>
</evidence>
<evidence type="ECO:0000256" key="4">
    <source>
        <dbReference type="ARBA" id="ARBA00022490"/>
    </source>
</evidence>
<comment type="subcellular location">
    <subcellularLocation>
        <location evidence="2">Cytoplasm</location>
    </subcellularLocation>
</comment>
<dbReference type="PROSITE" id="PS00893">
    <property type="entry name" value="NUDIX_BOX"/>
    <property type="match status" value="1"/>
</dbReference>
<dbReference type="PANTHER" id="PTHR23114">
    <property type="entry name" value="M7GPPPN-MRNA HYDROLASE"/>
    <property type="match status" value="1"/>
</dbReference>
<evidence type="ECO:0000256" key="1">
    <source>
        <dbReference type="ARBA" id="ARBA00001936"/>
    </source>
</evidence>
<evidence type="ECO:0000259" key="10">
    <source>
        <dbReference type="PROSITE" id="PS51462"/>
    </source>
</evidence>
<keyword evidence="12" id="KW-1185">Reference proteome</keyword>
<dbReference type="EMBL" id="MU853335">
    <property type="protein sequence ID" value="KAK4115012.1"/>
    <property type="molecule type" value="Genomic_DNA"/>
</dbReference>
<comment type="cofactor">
    <cofactor evidence="1">
        <name>Mn(2+)</name>
        <dbReference type="ChEBI" id="CHEBI:29035"/>
    </cofactor>
</comment>
<evidence type="ECO:0000256" key="5">
    <source>
        <dbReference type="ARBA" id="ARBA00022723"/>
    </source>
</evidence>
<comment type="similarity">
    <text evidence="3">Belongs to the Nudix hydrolase family. DCP2 subfamily.</text>
</comment>
<comment type="caution">
    <text evidence="11">The sequence shown here is derived from an EMBL/GenBank/DDBJ whole genome shotgun (WGS) entry which is preliminary data.</text>
</comment>
<evidence type="ECO:0000256" key="2">
    <source>
        <dbReference type="ARBA" id="ARBA00004496"/>
    </source>
</evidence>
<dbReference type="GO" id="GO:0140933">
    <property type="term" value="F:5'-(N(7)-methylguanosine 5'-triphospho)-[mRNA] hydrolase activity"/>
    <property type="evidence" value="ECO:0007669"/>
    <property type="project" value="InterPro"/>
</dbReference>
<feature type="region of interest" description="Disordered" evidence="9">
    <location>
        <begin position="339"/>
        <end position="401"/>
    </location>
</feature>
<evidence type="ECO:0000313" key="12">
    <source>
        <dbReference type="Proteomes" id="UP001302812"/>
    </source>
</evidence>
<dbReference type="FunFam" id="1.10.10.1050:FF:000003">
    <property type="entry name" value="Decapping enzyme Dcp2, putative"/>
    <property type="match status" value="1"/>
</dbReference>
<dbReference type="GO" id="GO:0003723">
    <property type="term" value="F:RNA binding"/>
    <property type="evidence" value="ECO:0007669"/>
    <property type="project" value="UniProtKB-KW"/>
</dbReference>
<dbReference type="GO" id="GO:0000290">
    <property type="term" value="P:deadenylation-dependent decapping of nuclear-transcribed mRNA"/>
    <property type="evidence" value="ECO:0007669"/>
    <property type="project" value="InterPro"/>
</dbReference>
<dbReference type="GO" id="GO:0000184">
    <property type="term" value="P:nuclear-transcribed mRNA catabolic process, nonsense-mediated decay"/>
    <property type="evidence" value="ECO:0007669"/>
    <property type="project" value="InterPro"/>
</dbReference>
<keyword evidence="6" id="KW-0378">Hydrolase</keyword>
<dbReference type="InterPro" id="IPR020084">
    <property type="entry name" value="NUDIX_hydrolase_CS"/>
</dbReference>
<accession>A0AAN6YV84</accession>
<keyword evidence="7" id="KW-0694">RNA-binding</keyword>
<dbReference type="PANTHER" id="PTHR23114:SF17">
    <property type="entry name" value="M7GPPPN-MRNA HYDROLASE"/>
    <property type="match status" value="1"/>
</dbReference>
<dbReference type="CDD" id="cd03672">
    <property type="entry name" value="NUDIX_Dcp2p_Nudt20"/>
    <property type="match status" value="1"/>
</dbReference>
<feature type="compositionally biased region" description="Low complexity" evidence="9">
    <location>
        <begin position="862"/>
        <end position="873"/>
    </location>
</feature>
<dbReference type="Gene3D" id="3.90.79.10">
    <property type="entry name" value="Nucleoside Triphosphate Pyrophosphohydrolase"/>
    <property type="match status" value="1"/>
</dbReference>
<dbReference type="InterPro" id="IPR000086">
    <property type="entry name" value="NUDIX_hydrolase_dom"/>
</dbReference>
<dbReference type="Proteomes" id="UP001302812">
    <property type="component" value="Unassembled WGS sequence"/>
</dbReference>
<dbReference type="GeneID" id="89937595"/>
<protein>
    <recommendedName>
        <fullName evidence="10">Nudix hydrolase domain-containing protein</fullName>
    </recommendedName>
</protein>
<dbReference type="FunFam" id="3.90.79.10:FF:000003">
    <property type="entry name" value="M7GpppN-mRNA hydrolase isoform 2"/>
    <property type="match status" value="1"/>
</dbReference>
<feature type="compositionally biased region" description="Polar residues" evidence="9">
    <location>
        <begin position="836"/>
        <end position="852"/>
    </location>
</feature>
<feature type="region of interest" description="Disordered" evidence="9">
    <location>
        <begin position="704"/>
        <end position="726"/>
    </location>
</feature>
<evidence type="ECO:0000256" key="3">
    <source>
        <dbReference type="ARBA" id="ARBA00005279"/>
    </source>
</evidence>
<dbReference type="GO" id="GO:0030145">
    <property type="term" value="F:manganese ion binding"/>
    <property type="evidence" value="ECO:0007669"/>
    <property type="project" value="InterPro"/>
</dbReference>
<dbReference type="SMART" id="SM01125">
    <property type="entry name" value="DCP2"/>
    <property type="match status" value="1"/>
</dbReference>
<dbReference type="InterPro" id="IPR007722">
    <property type="entry name" value="DCP2_BoxA"/>
</dbReference>
<keyword evidence="4" id="KW-0963">Cytoplasm</keyword>
<dbReference type="Pfam" id="PF00293">
    <property type="entry name" value="NUDIX"/>
    <property type="match status" value="1"/>
</dbReference>
<dbReference type="GO" id="GO:0000932">
    <property type="term" value="C:P-body"/>
    <property type="evidence" value="ECO:0007669"/>
    <property type="project" value="TreeGrafter"/>
</dbReference>
<proteinExistence type="inferred from homology"/>
<dbReference type="Gene3D" id="1.10.10.1050">
    <property type="entry name" value="Dcp2, box A domain"/>
    <property type="match status" value="1"/>
</dbReference>